<dbReference type="EMBL" id="JAPTGG010000019">
    <property type="protein sequence ID" value="MCZ0866970.1"/>
    <property type="molecule type" value="Genomic_DNA"/>
</dbReference>
<dbReference type="InterPro" id="IPR035919">
    <property type="entry name" value="EAL_sf"/>
</dbReference>
<evidence type="ECO:0000313" key="5">
    <source>
        <dbReference type="Proteomes" id="UP001069090"/>
    </source>
</evidence>
<evidence type="ECO:0000259" key="2">
    <source>
        <dbReference type="PROSITE" id="PS50883"/>
    </source>
</evidence>
<reference evidence="4 5" key="1">
    <citation type="submission" date="2022-12" db="EMBL/GenBank/DDBJ databases">
        <title>Dasania phycosphaerae sp. nov., isolated from particulate material of the south coast of Korea.</title>
        <authorList>
            <person name="Jiang Y."/>
        </authorList>
    </citation>
    <scope>NUCLEOTIDE SEQUENCE [LARGE SCALE GENOMIC DNA]</scope>
    <source>
        <strain evidence="4 5">GY-19</strain>
    </source>
</reference>
<dbReference type="PROSITE" id="PS51833">
    <property type="entry name" value="HDOD"/>
    <property type="match status" value="1"/>
</dbReference>
<dbReference type="SMART" id="SM00052">
    <property type="entry name" value="EAL"/>
    <property type="match status" value="1"/>
</dbReference>
<keyword evidence="5" id="KW-1185">Reference proteome</keyword>
<feature type="domain" description="HDOD" evidence="3">
    <location>
        <begin position="220"/>
        <end position="406"/>
    </location>
</feature>
<dbReference type="SUPFAM" id="SSF109604">
    <property type="entry name" value="HD-domain/PDEase-like"/>
    <property type="match status" value="1"/>
</dbReference>
<dbReference type="RefSeq" id="WP_258332920.1">
    <property type="nucleotide sequence ID" value="NZ_JAPTGG010000019.1"/>
</dbReference>
<comment type="caution">
    <text evidence="4">The sequence shown here is derived from an EMBL/GenBank/DDBJ whole genome shotgun (WGS) entry which is preliminary data.</text>
</comment>
<dbReference type="PANTHER" id="PTHR33525">
    <property type="match status" value="1"/>
</dbReference>
<dbReference type="InterPro" id="IPR013976">
    <property type="entry name" value="HDOD"/>
</dbReference>
<dbReference type="Pfam" id="PF08668">
    <property type="entry name" value="HDOD"/>
    <property type="match status" value="1"/>
</dbReference>
<evidence type="ECO:0000313" key="4">
    <source>
        <dbReference type="EMBL" id="MCZ0866970.1"/>
    </source>
</evidence>
<dbReference type="PANTHER" id="PTHR33525:SF4">
    <property type="entry name" value="CYCLIC DI-GMP PHOSPHODIESTERASE CDGJ"/>
    <property type="match status" value="1"/>
</dbReference>
<organism evidence="4 5">
    <name type="scientific">Dasania phycosphaerae</name>
    <dbReference type="NCBI Taxonomy" id="2950436"/>
    <lineage>
        <taxon>Bacteria</taxon>
        <taxon>Pseudomonadati</taxon>
        <taxon>Pseudomonadota</taxon>
        <taxon>Gammaproteobacteria</taxon>
        <taxon>Cellvibrionales</taxon>
        <taxon>Spongiibacteraceae</taxon>
        <taxon>Dasania</taxon>
    </lineage>
</organism>
<dbReference type="PIRSF" id="PIRSF003180">
    <property type="entry name" value="DiGMPpdiest_YuxH"/>
    <property type="match status" value="1"/>
</dbReference>
<dbReference type="Proteomes" id="UP001069090">
    <property type="component" value="Unassembled WGS sequence"/>
</dbReference>
<name>A0A9J6RRI5_9GAMM</name>
<dbReference type="PROSITE" id="PS50883">
    <property type="entry name" value="EAL"/>
    <property type="match status" value="1"/>
</dbReference>
<accession>A0A9J6RRI5</accession>
<protein>
    <submittedName>
        <fullName evidence="4">HDOD domain-containing protein</fullName>
    </submittedName>
</protein>
<evidence type="ECO:0000259" key="3">
    <source>
        <dbReference type="PROSITE" id="PS51833"/>
    </source>
</evidence>
<feature type="domain" description="EAL" evidence="2">
    <location>
        <begin position="1"/>
        <end position="226"/>
    </location>
</feature>
<sequence length="429" mass="48211">MKDDSPITDKTDAQQGSTDISGHCRDHGGALLARQPIFNDKQVLLGYELLCRSADKTLSNAQATADVIVNAFSEAQMQDVVGEKLCFINFSSDLLHVLLPLPSKRVVIEILEFTQVDDQLISTIKLLKERGYLIALDDFHIDSESIKLLPYADIIKLDVLALGEQATVEHFKKLRDLEGVKLLAEKVEDHQTYNYCLDLGFDYFQGYFFAKPDLINGKRIKENKQVLLHLMGMLNNPDVMVDEVEQALTLDPVLSFKVLRLVNSAGMGLSNNVESIKHAITIIGLERLRSWVMLLALANLSSKPEALSLKALEYAKMCERLVERIHGEEHARNGFCLGLFALLDAFLDVPMETIIPNLSLSHSLSQALLGRQGEYGVLLAMAEALEEGRWDELDEGYLAEHELCFDQLMHIKLEAQYWAEQTLELINQL</sequence>
<feature type="region of interest" description="Disordered" evidence="1">
    <location>
        <begin position="1"/>
        <end position="22"/>
    </location>
</feature>
<evidence type="ECO:0000256" key="1">
    <source>
        <dbReference type="SAM" id="MobiDB-lite"/>
    </source>
</evidence>
<proteinExistence type="predicted"/>
<dbReference type="Gene3D" id="1.10.3210.10">
    <property type="entry name" value="Hypothetical protein af1432"/>
    <property type="match status" value="1"/>
</dbReference>
<dbReference type="Gene3D" id="3.20.20.450">
    <property type="entry name" value="EAL domain"/>
    <property type="match status" value="1"/>
</dbReference>
<dbReference type="AlphaFoldDB" id="A0A9J6RRI5"/>
<feature type="compositionally biased region" description="Basic and acidic residues" evidence="1">
    <location>
        <begin position="1"/>
        <end position="12"/>
    </location>
</feature>
<gene>
    <name evidence="4" type="ORF">O0V09_17345</name>
</gene>
<dbReference type="CDD" id="cd01948">
    <property type="entry name" value="EAL"/>
    <property type="match status" value="1"/>
</dbReference>
<dbReference type="InterPro" id="IPR014408">
    <property type="entry name" value="dGMP_Pdiesterase_EAL/HD-GYP"/>
</dbReference>
<dbReference type="Pfam" id="PF00563">
    <property type="entry name" value="EAL"/>
    <property type="match status" value="1"/>
</dbReference>
<dbReference type="SUPFAM" id="SSF141868">
    <property type="entry name" value="EAL domain-like"/>
    <property type="match status" value="1"/>
</dbReference>
<dbReference type="InterPro" id="IPR001633">
    <property type="entry name" value="EAL_dom"/>
</dbReference>
<dbReference type="InterPro" id="IPR052340">
    <property type="entry name" value="RNase_Y/CdgJ"/>
</dbReference>